<dbReference type="EMBL" id="JAGKQQ010000001">
    <property type="protein sequence ID" value="MBP3956340.1"/>
    <property type="molecule type" value="Genomic_DNA"/>
</dbReference>
<evidence type="ECO:0008006" key="3">
    <source>
        <dbReference type="Google" id="ProtNLM"/>
    </source>
</evidence>
<keyword evidence="2" id="KW-1185">Reference proteome</keyword>
<protein>
    <recommendedName>
        <fullName evidence="3">DNRLRE domain-containing protein</fullName>
    </recommendedName>
</protein>
<sequence>MSRGFVASGPSASGTANKTAVTVVGSASVRPRLFEYSVGVATAPNATDQQLNFAVQRFTAAGTSAGSAPTPLSIDPGDVAAVATVGWTHSAEPTYTAGGALADQWMNQRAMFRWVAVPGFEFVSAATSGNGIGLFNKSVAAATVVQGQLMWME</sequence>
<evidence type="ECO:0000313" key="2">
    <source>
        <dbReference type="Proteomes" id="UP000676565"/>
    </source>
</evidence>
<dbReference type="Proteomes" id="UP000676565">
    <property type="component" value="Unassembled WGS sequence"/>
</dbReference>
<comment type="caution">
    <text evidence="1">The sequence shown here is derived from an EMBL/GenBank/DDBJ whole genome shotgun (WGS) entry which is preliminary data.</text>
</comment>
<organism evidence="1 2">
    <name type="scientific">Gemmata palustris</name>
    <dbReference type="NCBI Taxonomy" id="2822762"/>
    <lineage>
        <taxon>Bacteria</taxon>
        <taxon>Pseudomonadati</taxon>
        <taxon>Planctomycetota</taxon>
        <taxon>Planctomycetia</taxon>
        <taxon>Gemmatales</taxon>
        <taxon>Gemmataceae</taxon>
        <taxon>Gemmata</taxon>
    </lineage>
</organism>
<name>A0ABS5BRP3_9BACT</name>
<gene>
    <name evidence="1" type="ORF">J8F10_13700</name>
</gene>
<reference evidence="1 2" key="1">
    <citation type="submission" date="2021-04" db="EMBL/GenBank/DDBJ databases">
        <authorList>
            <person name="Ivanova A."/>
        </authorList>
    </citation>
    <scope>NUCLEOTIDE SEQUENCE [LARGE SCALE GENOMIC DNA]</scope>
    <source>
        <strain evidence="1 2">G18</strain>
    </source>
</reference>
<proteinExistence type="predicted"/>
<dbReference type="RefSeq" id="WP_210654358.1">
    <property type="nucleotide sequence ID" value="NZ_JAGKQQ010000001.1"/>
</dbReference>
<evidence type="ECO:0000313" key="1">
    <source>
        <dbReference type="EMBL" id="MBP3956340.1"/>
    </source>
</evidence>
<accession>A0ABS5BRP3</accession>